<evidence type="ECO:0000313" key="3">
    <source>
        <dbReference type="RefSeq" id="XP_051862869.1"/>
    </source>
</evidence>
<gene>
    <name evidence="3" type="primary">LOC117574447</name>
</gene>
<keyword evidence="1" id="KW-0812">Transmembrane</keyword>
<evidence type="ECO:0000256" key="1">
    <source>
        <dbReference type="SAM" id="Phobius"/>
    </source>
</evidence>
<keyword evidence="1" id="KW-1133">Transmembrane helix</keyword>
<protein>
    <submittedName>
        <fullName evidence="3">Uncharacterized protein LOC117574447</fullName>
    </submittedName>
</protein>
<evidence type="ECO:0000313" key="2">
    <source>
        <dbReference type="Proteomes" id="UP000515160"/>
    </source>
</evidence>
<dbReference type="OrthoDB" id="3026777at2759"/>
<dbReference type="RefSeq" id="XP_051862869.1">
    <property type="nucleotide sequence ID" value="XM_052006909.1"/>
</dbReference>
<dbReference type="GeneID" id="117574447"/>
<organism evidence="2 3">
    <name type="scientific">Drosophila albomicans</name>
    <name type="common">Fruit fly</name>
    <dbReference type="NCBI Taxonomy" id="7291"/>
    <lineage>
        <taxon>Eukaryota</taxon>
        <taxon>Metazoa</taxon>
        <taxon>Ecdysozoa</taxon>
        <taxon>Arthropoda</taxon>
        <taxon>Hexapoda</taxon>
        <taxon>Insecta</taxon>
        <taxon>Pterygota</taxon>
        <taxon>Neoptera</taxon>
        <taxon>Endopterygota</taxon>
        <taxon>Diptera</taxon>
        <taxon>Brachycera</taxon>
        <taxon>Muscomorpha</taxon>
        <taxon>Ephydroidea</taxon>
        <taxon>Drosophilidae</taxon>
        <taxon>Drosophila</taxon>
    </lineage>
</organism>
<name>A0A9C6SW12_DROAB</name>
<reference evidence="3" key="1">
    <citation type="submission" date="2025-08" db="UniProtKB">
        <authorList>
            <consortium name="RefSeq"/>
        </authorList>
    </citation>
    <scope>IDENTIFICATION</scope>
    <source>
        <strain evidence="3">15112-1751.03</strain>
        <tissue evidence="3">Whole Adult</tissue>
    </source>
</reference>
<keyword evidence="2" id="KW-1185">Reference proteome</keyword>
<feature type="transmembrane region" description="Helical" evidence="1">
    <location>
        <begin position="59"/>
        <end position="77"/>
    </location>
</feature>
<feature type="transmembrane region" description="Helical" evidence="1">
    <location>
        <begin position="92"/>
        <end position="115"/>
    </location>
</feature>
<sequence length="131" mass="14635">MATEGVVAPVDVPVTGNFAPTTEITTTHYFGGVLDLFAVLRLVPIQSKASTINEGDGKLFSFFGILEPIAIFIYQPIYDAVVFASIESFPNFLLFNIELFYVPNVLIFIACYFLMRRRNSNMAEHNSTENL</sequence>
<accession>A0A9C6SW12</accession>
<dbReference type="AlphaFoldDB" id="A0A9C6SW12"/>
<keyword evidence="1" id="KW-0472">Membrane</keyword>
<proteinExistence type="predicted"/>
<dbReference type="Proteomes" id="UP000515160">
    <property type="component" value="Chromosome 2R"/>
</dbReference>